<name>A0ABQ5J6C0_9ASTR</name>
<evidence type="ECO:0000313" key="2">
    <source>
        <dbReference type="Proteomes" id="UP001151760"/>
    </source>
</evidence>
<accession>A0ABQ5J6C0</accession>
<keyword evidence="2" id="KW-1185">Reference proteome</keyword>
<evidence type="ECO:0000313" key="1">
    <source>
        <dbReference type="EMBL" id="GJU07846.1"/>
    </source>
</evidence>
<protein>
    <submittedName>
        <fullName evidence="1">Uncharacterized protein</fullName>
    </submittedName>
</protein>
<gene>
    <name evidence="1" type="ORF">Tco_1124276</name>
</gene>
<reference evidence="1" key="2">
    <citation type="submission" date="2022-01" db="EMBL/GenBank/DDBJ databases">
        <authorList>
            <person name="Yamashiro T."/>
            <person name="Shiraishi A."/>
            <person name="Satake H."/>
            <person name="Nakayama K."/>
        </authorList>
    </citation>
    <scope>NUCLEOTIDE SEQUENCE</scope>
</reference>
<reference evidence="1" key="1">
    <citation type="journal article" date="2022" name="Int. J. Mol. Sci.">
        <title>Draft Genome of Tanacetum Coccineum: Genomic Comparison of Closely Related Tanacetum-Family Plants.</title>
        <authorList>
            <person name="Yamashiro T."/>
            <person name="Shiraishi A."/>
            <person name="Nakayama K."/>
            <person name="Satake H."/>
        </authorList>
    </citation>
    <scope>NUCLEOTIDE SEQUENCE</scope>
</reference>
<organism evidence="1 2">
    <name type="scientific">Tanacetum coccineum</name>
    <dbReference type="NCBI Taxonomy" id="301880"/>
    <lineage>
        <taxon>Eukaryota</taxon>
        <taxon>Viridiplantae</taxon>
        <taxon>Streptophyta</taxon>
        <taxon>Embryophyta</taxon>
        <taxon>Tracheophyta</taxon>
        <taxon>Spermatophyta</taxon>
        <taxon>Magnoliopsida</taxon>
        <taxon>eudicotyledons</taxon>
        <taxon>Gunneridae</taxon>
        <taxon>Pentapetalae</taxon>
        <taxon>asterids</taxon>
        <taxon>campanulids</taxon>
        <taxon>Asterales</taxon>
        <taxon>Asteraceae</taxon>
        <taxon>Asteroideae</taxon>
        <taxon>Anthemideae</taxon>
        <taxon>Anthemidinae</taxon>
        <taxon>Tanacetum</taxon>
    </lineage>
</organism>
<dbReference type="EMBL" id="BQNB010021578">
    <property type="protein sequence ID" value="GJU07846.1"/>
    <property type="molecule type" value="Genomic_DNA"/>
</dbReference>
<sequence length="69" mass="7582">MCHASSTIERTGIASVANLIVRGVRCSRSKGESVCEEIDLPCIWCAPFEALYGRKCRSPVLWAEIGRVV</sequence>
<comment type="caution">
    <text evidence="1">The sequence shown here is derived from an EMBL/GenBank/DDBJ whole genome shotgun (WGS) entry which is preliminary data.</text>
</comment>
<proteinExistence type="predicted"/>
<dbReference type="Proteomes" id="UP001151760">
    <property type="component" value="Unassembled WGS sequence"/>
</dbReference>